<dbReference type="SMART" id="SM00873">
    <property type="entry name" value="B3_4"/>
    <property type="match status" value="1"/>
</dbReference>
<dbReference type="PRINTS" id="PR00019">
    <property type="entry name" value="LEURICHRPT"/>
</dbReference>
<dbReference type="Gene3D" id="3.50.40.10">
    <property type="entry name" value="Phenylalanyl-trna Synthetase, Chain B, domain 3"/>
    <property type="match status" value="1"/>
</dbReference>
<dbReference type="InterPro" id="IPR032675">
    <property type="entry name" value="LRR_dom_sf"/>
</dbReference>
<dbReference type="InParanoid" id="A0A2J7Q743"/>
<dbReference type="PANTHER" id="PTHR10947">
    <property type="entry name" value="PHENYLALANYL-TRNA SYNTHETASE BETA CHAIN AND LEUCINE-RICH REPEAT-CONTAINING PROTEIN 47"/>
    <property type="match status" value="1"/>
</dbReference>
<feature type="region of interest" description="Disordered" evidence="3">
    <location>
        <begin position="244"/>
        <end position="271"/>
    </location>
</feature>
<keyword evidence="2" id="KW-0677">Repeat</keyword>
<dbReference type="InterPro" id="IPR005146">
    <property type="entry name" value="B3/B4_tRNA-bd"/>
</dbReference>
<dbReference type="AlphaFoldDB" id="A0A2J7Q743"/>
<dbReference type="GO" id="GO:0006432">
    <property type="term" value="P:phenylalanyl-tRNA aminoacylation"/>
    <property type="evidence" value="ECO:0007669"/>
    <property type="project" value="InterPro"/>
</dbReference>
<keyword evidence="1" id="KW-0433">Leucine-rich repeat</keyword>
<dbReference type="Gene3D" id="3.80.10.10">
    <property type="entry name" value="Ribonuclease Inhibitor"/>
    <property type="match status" value="2"/>
</dbReference>
<proteinExistence type="predicted"/>
<dbReference type="OrthoDB" id="67933at2759"/>
<accession>A0A2J7Q743</accession>
<dbReference type="InterPro" id="IPR020825">
    <property type="entry name" value="Phe-tRNA_synthase-like_B3/B4"/>
</dbReference>
<dbReference type="InterPro" id="IPR045060">
    <property type="entry name" value="Phe-tRNA-ligase_IIc_bsu"/>
</dbReference>
<dbReference type="Pfam" id="PF13855">
    <property type="entry name" value="LRR_8"/>
    <property type="match status" value="1"/>
</dbReference>
<evidence type="ECO:0000256" key="2">
    <source>
        <dbReference type="ARBA" id="ARBA00022737"/>
    </source>
</evidence>
<sequence length="535" mass="59197">MSSNTWPEILSAKSENRHELNLSGAAVSKKIEEDGLDKALFSFSGLNYLCISQTCLDVLPEDIGNLTNLTNLVLHSNKIRKLPTTLGRLTNLKMLDLSRNKLEAIPNEITQLSQLSTLNVSSNVLNGFPCMSENTKLSILDLSGNQFEEFPDICYSDLVHLAEVKLSSNKLKEVPPAVKELNSLKVLDLGDNSLTSVPGEIADIHKLKELNLKGNKLSDKRLLKLVDQCHSKQVLDYIRQHCTRSSSGTDTSAAGKGKKSKKKKEPADRNHVEENVGKLCHKLEVTHVKESVPSVVLDEAVKDVRQHIVCCIITGINFVQHTFKKFIQLQTKLHDTVCEKRNAATIATHDLASLCPGNIVYTACPPDKIKICPLGRAKHLTGSELFAQLQQEADELRKEKKRNVYTGIHKYLHLLERESVYPCLMNGGRVISLPPITNSDSTKISENTKSIFVEVTSATSQSVCRHVLDALLHETLLLGISSSEPPSEGTTLQSAHHTLTVQQVKVVDKAGNLKVVYPSRSDLNFEDNTISVIRE</sequence>
<evidence type="ECO:0000313" key="6">
    <source>
        <dbReference type="Proteomes" id="UP000235965"/>
    </source>
</evidence>
<feature type="domain" description="B3/B4 tRNA-binding" evidence="4">
    <location>
        <begin position="304"/>
        <end position="482"/>
    </location>
</feature>
<dbReference type="PROSITE" id="PS51450">
    <property type="entry name" value="LRR"/>
    <property type="match status" value="4"/>
</dbReference>
<gene>
    <name evidence="5" type="primary">Lrrc47</name>
    <name evidence="5" type="ORF">B7P43_G09679</name>
</gene>
<dbReference type="SUPFAM" id="SSF52058">
    <property type="entry name" value="L domain-like"/>
    <property type="match status" value="1"/>
</dbReference>
<organism evidence="5 6">
    <name type="scientific">Cryptotermes secundus</name>
    <dbReference type="NCBI Taxonomy" id="105785"/>
    <lineage>
        <taxon>Eukaryota</taxon>
        <taxon>Metazoa</taxon>
        <taxon>Ecdysozoa</taxon>
        <taxon>Arthropoda</taxon>
        <taxon>Hexapoda</taxon>
        <taxon>Insecta</taxon>
        <taxon>Pterygota</taxon>
        <taxon>Neoptera</taxon>
        <taxon>Polyneoptera</taxon>
        <taxon>Dictyoptera</taxon>
        <taxon>Blattodea</taxon>
        <taxon>Blattoidea</taxon>
        <taxon>Termitoidae</taxon>
        <taxon>Kalotermitidae</taxon>
        <taxon>Cryptotermitinae</taxon>
        <taxon>Cryptotermes</taxon>
    </lineage>
</organism>
<evidence type="ECO:0000313" key="5">
    <source>
        <dbReference type="EMBL" id="PNF24401.1"/>
    </source>
</evidence>
<evidence type="ECO:0000259" key="4">
    <source>
        <dbReference type="SMART" id="SM00873"/>
    </source>
</evidence>
<evidence type="ECO:0000256" key="3">
    <source>
        <dbReference type="SAM" id="MobiDB-lite"/>
    </source>
</evidence>
<dbReference type="GO" id="GO:0003723">
    <property type="term" value="F:RNA binding"/>
    <property type="evidence" value="ECO:0007669"/>
    <property type="project" value="InterPro"/>
</dbReference>
<name>A0A2J7Q743_9NEOP</name>
<dbReference type="Proteomes" id="UP000235965">
    <property type="component" value="Unassembled WGS sequence"/>
</dbReference>
<protein>
    <submittedName>
        <fullName evidence="5">Leucine-rich repeat-containing protein 47</fullName>
    </submittedName>
</protein>
<evidence type="ECO:0000256" key="1">
    <source>
        <dbReference type="ARBA" id="ARBA00022614"/>
    </source>
</evidence>
<dbReference type="Pfam" id="PF23598">
    <property type="entry name" value="LRR_14"/>
    <property type="match status" value="1"/>
</dbReference>
<reference evidence="5 6" key="1">
    <citation type="submission" date="2017-12" db="EMBL/GenBank/DDBJ databases">
        <title>Hemimetabolous genomes reveal molecular basis of termite eusociality.</title>
        <authorList>
            <person name="Harrison M.C."/>
            <person name="Jongepier E."/>
            <person name="Robertson H.M."/>
            <person name="Arning N."/>
            <person name="Bitard-Feildel T."/>
            <person name="Chao H."/>
            <person name="Childers C.P."/>
            <person name="Dinh H."/>
            <person name="Doddapaneni H."/>
            <person name="Dugan S."/>
            <person name="Gowin J."/>
            <person name="Greiner C."/>
            <person name="Han Y."/>
            <person name="Hu H."/>
            <person name="Hughes D.S.T."/>
            <person name="Huylmans A.-K."/>
            <person name="Kemena C."/>
            <person name="Kremer L.P.M."/>
            <person name="Lee S.L."/>
            <person name="Lopez-Ezquerra A."/>
            <person name="Mallet L."/>
            <person name="Monroy-Kuhn J.M."/>
            <person name="Moser A."/>
            <person name="Murali S.C."/>
            <person name="Muzny D.M."/>
            <person name="Otani S."/>
            <person name="Piulachs M.-D."/>
            <person name="Poelchau M."/>
            <person name="Qu J."/>
            <person name="Schaub F."/>
            <person name="Wada-Katsumata A."/>
            <person name="Worley K.C."/>
            <person name="Xie Q."/>
            <person name="Ylla G."/>
            <person name="Poulsen M."/>
            <person name="Gibbs R.A."/>
            <person name="Schal C."/>
            <person name="Richards S."/>
            <person name="Belles X."/>
            <person name="Korb J."/>
            <person name="Bornberg-Bauer E."/>
        </authorList>
    </citation>
    <scope>NUCLEOTIDE SEQUENCE [LARGE SCALE GENOMIC DNA]</scope>
    <source>
        <tissue evidence="5">Whole body</tissue>
    </source>
</reference>
<dbReference type="InterPro" id="IPR055414">
    <property type="entry name" value="LRR_R13L4/SHOC2-like"/>
</dbReference>
<dbReference type="STRING" id="105785.A0A2J7Q743"/>
<dbReference type="SMART" id="SM00369">
    <property type="entry name" value="LRR_TYP"/>
    <property type="match status" value="5"/>
</dbReference>
<dbReference type="InterPro" id="IPR001611">
    <property type="entry name" value="Leu-rich_rpt"/>
</dbReference>
<dbReference type="GO" id="GO:0004826">
    <property type="term" value="F:phenylalanine-tRNA ligase activity"/>
    <property type="evidence" value="ECO:0007669"/>
    <property type="project" value="InterPro"/>
</dbReference>
<keyword evidence="6" id="KW-1185">Reference proteome</keyword>
<comment type="caution">
    <text evidence="5">The sequence shown here is derived from an EMBL/GenBank/DDBJ whole genome shotgun (WGS) entry which is preliminary data.</text>
</comment>
<dbReference type="InterPro" id="IPR003591">
    <property type="entry name" value="Leu-rich_rpt_typical-subtyp"/>
</dbReference>
<dbReference type="EMBL" id="NEVH01017447">
    <property type="protein sequence ID" value="PNF24401.1"/>
    <property type="molecule type" value="Genomic_DNA"/>
</dbReference>
<dbReference type="PANTHER" id="PTHR10947:SF3">
    <property type="entry name" value="LEUCINE-RICH REPEAT-CONTAINING PROTEIN 47"/>
    <property type="match status" value="1"/>
</dbReference>